<comment type="similarity">
    <text evidence="2 6">Belongs to the glycosyltransferase 92 family.</text>
</comment>
<dbReference type="EMBL" id="CAJFCV020000002">
    <property type="protein sequence ID" value="CAG9100981.1"/>
    <property type="molecule type" value="Genomic_DNA"/>
</dbReference>
<gene>
    <name evidence="7" type="ORF">BXYJ_LOCUS5024</name>
</gene>
<proteinExistence type="inferred from homology"/>
<dbReference type="Proteomes" id="UP000582659">
    <property type="component" value="Unassembled WGS sequence"/>
</dbReference>
<evidence type="ECO:0000256" key="4">
    <source>
        <dbReference type="ARBA" id="ARBA00022679"/>
    </source>
</evidence>
<comment type="subcellular location">
    <subcellularLocation>
        <location evidence="1">Membrane</location>
        <topology evidence="1">Single-pass membrane protein</topology>
    </subcellularLocation>
</comment>
<dbReference type="Pfam" id="PF01697">
    <property type="entry name" value="Glyco_transf_92"/>
    <property type="match status" value="1"/>
</dbReference>
<evidence type="ECO:0000256" key="5">
    <source>
        <dbReference type="ARBA" id="ARBA00023136"/>
    </source>
</evidence>
<keyword evidence="4 6" id="KW-0808">Transferase</keyword>
<protein>
    <recommendedName>
        <fullName evidence="6">Glycosyltransferase family 92 protein</fullName>
        <ecNumber evidence="6">2.4.1.-</ecNumber>
    </recommendedName>
</protein>
<keyword evidence="5" id="KW-0472">Membrane</keyword>
<evidence type="ECO:0000256" key="6">
    <source>
        <dbReference type="RuleBase" id="RU366017"/>
    </source>
</evidence>
<dbReference type="GO" id="GO:0016020">
    <property type="term" value="C:membrane"/>
    <property type="evidence" value="ECO:0007669"/>
    <property type="project" value="UniProtKB-SubCell"/>
</dbReference>
<evidence type="ECO:0000256" key="3">
    <source>
        <dbReference type="ARBA" id="ARBA00022676"/>
    </source>
</evidence>
<accession>A0A7I8WYF3</accession>
<dbReference type="GO" id="GO:0016757">
    <property type="term" value="F:glycosyltransferase activity"/>
    <property type="evidence" value="ECO:0007669"/>
    <property type="project" value="UniProtKB-UniRule"/>
</dbReference>
<sequence>MVRNVLSRSIEIQLIDWSKIPKSKSPKDFDPNLYLYRLEPELAIFDCMQRMRKMAKFVVQTDIDEIIYLNSNGNLIDYLERLERTYPNMASVNFRSQRVRIDNSWNSLSTPENFHFYPLKYSAKFEDRIFERSLYSKNIYIPDRVENFDIHFRFPTKNRFIHYNASISDGLILHLRQLPDIFPWKHKRRPLLLPILEEVTGVIGNLDWALVRYSFRIVVVIGFVHFLGVVGDRRFGAVHVFEVAMVAVRLVHVLG</sequence>
<dbReference type="OrthoDB" id="2526284at2759"/>
<evidence type="ECO:0000313" key="7">
    <source>
        <dbReference type="EMBL" id="CAD5217416.1"/>
    </source>
</evidence>
<evidence type="ECO:0000256" key="1">
    <source>
        <dbReference type="ARBA" id="ARBA00004167"/>
    </source>
</evidence>
<dbReference type="EC" id="2.4.1.-" evidence="6"/>
<evidence type="ECO:0000256" key="2">
    <source>
        <dbReference type="ARBA" id="ARBA00007647"/>
    </source>
</evidence>
<dbReference type="EMBL" id="CAJFDI010000002">
    <property type="protein sequence ID" value="CAD5217416.1"/>
    <property type="molecule type" value="Genomic_DNA"/>
</dbReference>
<dbReference type="Proteomes" id="UP000659654">
    <property type="component" value="Unassembled WGS sequence"/>
</dbReference>
<keyword evidence="3 6" id="KW-0328">Glycosyltransferase</keyword>
<reference evidence="7" key="1">
    <citation type="submission" date="2020-09" db="EMBL/GenBank/DDBJ databases">
        <authorList>
            <person name="Kikuchi T."/>
        </authorList>
    </citation>
    <scope>NUCLEOTIDE SEQUENCE</scope>
    <source>
        <strain evidence="7">Ka4C1</strain>
    </source>
</reference>
<dbReference type="InterPro" id="IPR008166">
    <property type="entry name" value="Glyco_transf_92"/>
</dbReference>
<evidence type="ECO:0000313" key="8">
    <source>
        <dbReference type="Proteomes" id="UP000659654"/>
    </source>
</evidence>
<dbReference type="AlphaFoldDB" id="A0A7I8WYF3"/>
<name>A0A7I8WYF3_BURXY</name>
<organism evidence="7 8">
    <name type="scientific">Bursaphelenchus xylophilus</name>
    <name type="common">Pinewood nematode worm</name>
    <name type="synonym">Aphelenchoides xylophilus</name>
    <dbReference type="NCBI Taxonomy" id="6326"/>
    <lineage>
        <taxon>Eukaryota</taxon>
        <taxon>Metazoa</taxon>
        <taxon>Ecdysozoa</taxon>
        <taxon>Nematoda</taxon>
        <taxon>Chromadorea</taxon>
        <taxon>Rhabditida</taxon>
        <taxon>Tylenchina</taxon>
        <taxon>Tylenchomorpha</taxon>
        <taxon>Aphelenchoidea</taxon>
        <taxon>Aphelenchoididae</taxon>
        <taxon>Bursaphelenchus</taxon>
    </lineage>
</organism>
<keyword evidence="8" id="KW-1185">Reference proteome</keyword>
<comment type="caution">
    <text evidence="7">The sequence shown here is derived from an EMBL/GenBank/DDBJ whole genome shotgun (WGS) entry which is preliminary data.</text>
</comment>